<organism evidence="1 2">
    <name type="scientific">Candidatus Fervidibacter sacchari</name>
    <dbReference type="NCBI Taxonomy" id="1448929"/>
    <lineage>
        <taxon>Bacteria</taxon>
        <taxon>Candidatus Fervidibacterota</taxon>
        <taxon>Candidatus Fervidibacter</taxon>
    </lineage>
</organism>
<name>A0ABT2EJZ7_9BACT</name>
<keyword evidence="2" id="KW-1185">Reference proteome</keyword>
<accession>A0ABT2EJZ7</accession>
<evidence type="ECO:0000313" key="2">
    <source>
        <dbReference type="Proteomes" id="UP001204798"/>
    </source>
</evidence>
<reference evidence="1 2" key="1">
    <citation type="submission" date="2022-08" db="EMBL/GenBank/DDBJ databases">
        <title>Bacterial and archaeal communities from various locations to study Microbial Dark Matter (Phase II).</title>
        <authorList>
            <person name="Stepanauskas R."/>
        </authorList>
    </citation>
    <scope>NUCLEOTIDE SEQUENCE [LARGE SCALE GENOMIC DNA]</scope>
    <source>
        <strain evidence="1 2">PD1</strain>
    </source>
</reference>
<protein>
    <submittedName>
        <fullName evidence="1">Uncharacterized protein</fullName>
    </submittedName>
</protein>
<comment type="caution">
    <text evidence="1">The sequence shown here is derived from an EMBL/GenBank/DDBJ whole genome shotgun (WGS) entry which is preliminary data.</text>
</comment>
<evidence type="ECO:0000313" key="1">
    <source>
        <dbReference type="EMBL" id="MCS3918009.1"/>
    </source>
</evidence>
<dbReference type="RefSeq" id="WP_259093090.1">
    <property type="nucleotide sequence ID" value="NZ_CP130454.1"/>
</dbReference>
<dbReference type="Proteomes" id="UP001204798">
    <property type="component" value="Unassembled WGS sequence"/>
</dbReference>
<sequence>MRQWVLGWLVVMVCSPAFSQWQEMVKDFCQAVRLPTFSPVQSFPLKNLSDFFPVATGWTLRSPDGKFAFAITDQKGKTLYEFGLGSPFWHESKFKQAKERIINRFGFFLSDGDWHFLYRGLGSYGLAVKKGMTIRVDARTFELWGEGKEDASFSLSRPSFPPSPSNHLFVSFGFPVLPALRSTHAASCAMWAMGVGVVNEKEPYQKVIGDFSGLITRCLCDLPDKPFVHEIEKGLPLFLKLRGKKGKVKTFVLSQTPWANLKRQFEKSKIAFVTFLYRKDQKEPKKALWRVDGTTVLSIGFWESPHGFFLIAIPPSTINDKPKKISGWSEGITIFRLDGPAVNIVFAFPSLEGD</sequence>
<dbReference type="EMBL" id="JANUCP010000001">
    <property type="protein sequence ID" value="MCS3918009.1"/>
    <property type="molecule type" value="Genomic_DNA"/>
</dbReference>
<gene>
    <name evidence="1" type="ORF">M2350_000406</name>
</gene>
<proteinExistence type="predicted"/>